<name>A0A235HHT8_AZOBR</name>
<evidence type="ECO:0000256" key="1">
    <source>
        <dbReference type="SAM" id="Phobius"/>
    </source>
</evidence>
<organism evidence="3 4">
    <name type="scientific">Azospirillum brasilense</name>
    <dbReference type="NCBI Taxonomy" id="192"/>
    <lineage>
        <taxon>Bacteria</taxon>
        <taxon>Pseudomonadati</taxon>
        <taxon>Pseudomonadota</taxon>
        <taxon>Alphaproteobacteria</taxon>
        <taxon>Rhodospirillales</taxon>
        <taxon>Azospirillaceae</taxon>
        <taxon>Azospirillum</taxon>
    </lineage>
</organism>
<geneLocation type="plasmid" evidence="3">
    <name>unnamed</name>
</geneLocation>
<comment type="caution">
    <text evidence="3">The sequence shown here is derived from an EMBL/GenBank/DDBJ whole genome shotgun (WGS) entry which is preliminary data.</text>
</comment>
<dbReference type="InterPro" id="IPR013099">
    <property type="entry name" value="K_chnl_dom"/>
</dbReference>
<gene>
    <name evidence="3" type="ORF">CHT98_07540</name>
</gene>
<feature type="domain" description="Potassium channel" evidence="2">
    <location>
        <begin position="59"/>
        <end position="125"/>
    </location>
</feature>
<protein>
    <recommendedName>
        <fullName evidence="2">Potassium channel domain-containing protein</fullName>
    </recommendedName>
</protein>
<evidence type="ECO:0000259" key="2">
    <source>
        <dbReference type="Pfam" id="PF07885"/>
    </source>
</evidence>
<evidence type="ECO:0000313" key="3">
    <source>
        <dbReference type="EMBL" id="OYD84755.1"/>
    </source>
</evidence>
<dbReference type="Pfam" id="PF07885">
    <property type="entry name" value="Ion_trans_2"/>
    <property type="match status" value="1"/>
</dbReference>
<dbReference type="EMBL" id="NOWT01000005">
    <property type="protein sequence ID" value="OYD84755.1"/>
    <property type="molecule type" value="Genomic_DNA"/>
</dbReference>
<reference evidence="3 4" key="1">
    <citation type="submission" date="2017-07" db="EMBL/GenBank/DDBJ databases">
        <title>Whole genome sequence of Azospirillum brasilense 2A1, a potential biofertilizer strain.</title>
        <authorList>
            <person name="Fontana C.A."/>
            <person name="Toffoli L.M."/>
            <person name="Salazar S.M."/>
            <person name="Puglisi E."/>
            <person name="Pedraza R."/>
            <person name="Bassi D."/>
            <person name="Cocconcelli P.S."/>
        </authorList>
    </citation>
    <scope>NUCLEOTIDE SEQUENCE [LARGE SCALE GENOMIC DNA]</scope>
    <source>
        <strain evidence="3 4">2A1</strain>
        <plasmid evidence="3">unnamed</plasmid>
    </source>
</reference>
<sequence length="135" mass="14681">MGMGLFAVTILAHVAGFRLLLMLLDRWFPAEGHPRPGLGRVMIVASLAIAILHHAEAALWAAVYIRLGVLTDWDTAVYFSIVTMTTVGYGDVTLSGGWRVLAAFQAMNGMLLSGLSTAFLFAVLQQYWVLVRKSG</sequence>
<dbReference type="Proteomes" id="UP000215367">
    <property type="component" value="Unassembled WGS sequence"/>
</dbReference>
<keyword evidence="1" id="KW-1133">Transmembrane helix</keyword>
<keyword evidence="1" id="KW-0812">Transmembrane</keyword>
<proteinExistence type="predicted"/>
<feature type="transmembrane region" description="Helical" evidence="1">
    <location>
        <begin position="77"/>
        <end position="98"/>
    </location>
</feature>
<accession>A0A235HHT8</accession>
<dbReference type="SUPFAM" id="SSF81324">
    <property type="entry name" value="Voltage-gated potassium channels"/>
    <property type="match status" value="1"/>
</dbReference>
<evidence type="ECO:0000313" key="4">
    <source>
        <dbReference type="Proteomes" id="UP000215367"/>
    </source>
</evidence>
<dbReference type="AlphaFoldDB" id="A0A235HHT8"/>
<dbReference type="Gene3D" id="1.10.287.70">
    <property type="match status" value="1"/>
</dbReference>
<feature type="transmembrane region" description="Helical" evidence="1">
    <location>
        <begin position="40"/>
        <end position="65"/>
    </location>
</feature>
<keyword evidence="3" id="KW-0614">Plasmid</keyword>
<feature type="transmembrane region" description="Helical" evidence="1">
    <location>
        <begin position="110"/>
        <end position="130"/>
    </location>
</feature>
<keyword evidence="1" id="KW-0472">Membrane</keyword>